<dbReference type="GO" id="GO:0009103">
    <property type="term" value="P:lipopolysaccharide biosynthetic process"/>
    <property type="evidence" value="ECO:0007669"/>
    <property type="project" value="UniProtKB-KW"/>
</dbReference>
<keyword evidence="3" id="KW-1003">Cell membrane</keyword>
<evidence type="ECO:0000256" key="8">
    <source>
        <dbReference type="ARBA" id="ARBA00022985"/>
    </source>
</evidence>
<evidence type="ECO:0000256" key="10">
    <source>
        <dbReference type="ARBA" id="ARBA00023098"/>
    </source>
</evidence>
<dbReference type="SUPFAM" id="SSF103481">
    <property type="entry name" value="Multidrug resistance efflux transporter EmrE"/>
    <property type="match status" value="1"/>
</dbReference>
<dbReference type="Pfam" id="PF00892">
    <property type="entry name" value="EamA"/>
    <property type="match status" value="1"/>
</dbReference>
<evidence type="ECO:0000256" key="7">
    <source>
        <dbReference type="ARBA" id="ARBA00022692"/>
    </source>
</evidence>
<evidence type="ECO:0000259" key="13">
    <source>
        <dbReference type="Pfam" id="PF00892"/>
    </source>
</evidence>
<gene>
    <name evidence="14" type="ORF">SAMN02745134_01169</name>
</gene>
<dbReference type="Gene3D" id="1.10.3730.20">
    <property type="match status" value="1"/>
</dbReference>
<organism evidence="14 15">
    <name type="scientific">Clostridium acidisoli DSM 12555</name>
    <dbReference type="NCBI Taxonomy" id="1121291"/>
    <lineage>
        <taxon>Bacteria</taxon>
        <taxon>Bacillati</taxon>
        <taxon>Bacillota</taxon>
        <taxon>Clostridia</taxon>
        <taxon>Eubacteriales</taxon>
        <taxon>Clostridiaceae</taxon>
        <taxon>Clostridium</taxon>
    </lineage>
</organism>
<evidence type="ECO:0000313" key="15">
    <source>
        <dbReference type="Proteomes" id="UP000192468"/>
    </source>
</evidence>
<feature type="transmembrane region" description="Helical" evidence="12">
    <location>
        <begin position="44"/>
        <end position="61"/>
    </location>
</feature>
<dbReference type="GO" id="GO:0022857">
    <property type="term" value="F:transmembrane transporter activity"/>
    <property type="evidence" value="ECO:0007669"/>
    <property type="project" value="InterPro"/>
</dbReference>
<keyword evidence="6" id="KW-0441">Lipid A biosynthesis</keyword>
<dbReference type="OrthoDB" id="3732386at2"/>
<comment type="similarity">
    <text evidence="2">Belongs to the EamA transporter family.</text>
</comment>
<dbReference type="Proteomes" id="UP000192468">
    <property type="component" value="Unassembled WGS sequence"/>
</dbReference>
<dbReference type="RefSeq" id="WP_084114608.1">
    <property type="nucleotide sequence ID" value="NZ_FWXH01000003.1"/>
</dbReference>
<evidence type="ECO:0000256" key="12">
    <source>
        <dbReference type="SAM" id="Phobius"/>
    </source>
</evidence>
<keyword evidence="15" id="KW-1185">Reference proteome</keyword>
<evidence type="ECO:0000256" key="4">
    <source>
        <dbReference type="ARBA" id="ARBA00022516"/>
    </source>
</evidence>
<keyword evidence="10" id="KW-0443">Lipid metabolism</keyword>
<evidence type="ECO:0000313" key="14">
    <source>
        <dbReference type="EMBL" id="SMC20995.1"/>
    </source>
</evidence>
<dbReference type="PANTHER" id="PTHR30561:SF9">
    <property type="entry name" value="4-AMINO-4-DEOXY-L-ARABINOSE-PHOSPHOUNDECAPRENOL FLIPPASE SUBUNIT ARNF-RELATED"/>
    <property type="match status" value="1"/>
</dbReference>
<dbReference type="InterPro" id="IPR000620">
    <property type="entry name" value="EamA_dom"/>
</dbReference>
<keyword evidence="7 12" id="KW-0812">Transmembrane</keyword>
<proteinExistence type="inferred from homology"/>
<reference evidence="14 15" key="1">
    <citation type="submission" date="2017-04" db="EMBL/GenBank/DDBJ databases">
        <authorList>
            <person name="Afonso C.L."/>
            <person name="Miller P.J."/>
            <person name="Scott M.A."/>
            <person name="Spackman E."/>
            <person name="Goraichik I."/>
            <person name="Dimitrov K.M."/>
            <person name="Suarez D.L."/>
            <person name="Swayne D.E."/>
        </authorList>
    </citation>
    <scope>NUCLEOTIDE SEQUENCE [LARGE SCALE GENOMIC DNA]</scope>
    <source>
        <strain evidence="14 15">DSM 12555</strain>
    </source>
</reference>
<feature type="domain" description="EamA" evidence="13">
    <location>
        <begin position="19"/>
        <end position="110"/>
    </location>
</feature>
<feature type="transmembrane region" description="Helical" evidence="12">
    <location>
        <begin position="14"/>
        <end position="32"/>
    </location>
</feature>
<evidence type="ECO:0000256" key="1">
    <source>
        <dbReference type="ARBA" id="ARBA00004651"/>
    </source>
</evidence>
<feature type="transmembrane region" description="Helical" evidence="12">
    <location>
        <begin position="94"/>
        <end position="113"/>
    </location>
</feature>
<keyword evidence="9 12" id="KW-1133">Transmembrane helix</keyword>
<dbReference type="InterPro" id="IPR000390">
    <property type="entry name" value="Small_drug/metabolite_transptr"/>
</dbReference>
<evidence type="ECO:0000256" key="2">
    <source>
        <dbReference type="ARBA" id="ARBA00007362"/>
    </source>
</evidence>
<evidence type="ECO:0000256" key="3">
    <source>
        <dbReference type="ARBA" id="ARBA00022475"/>
    </source>
</evidence>
<comment type="subcellular location">
    <subcellularLocation>
        <location evidence="1">Cell membrane</location>
        <topology evidence="1">Multi-pass membrane protein</topology>
    </subcellularLocation>
</comment>
<feature type="transmembrane region" description="Helical" evidence="12">
    <location>
        <begin position="68"/>
        <end position="88"/>
    </location>
</feature>
<evidence type="ECO:0000256" key="9">
    <source>
        <dbReference type="ARBA" id="ARBA00022989"/>
    </source>
</evidence>
<dbReference type="InterPro" id="IPR037185">
    <property type="entry name" value="EmrE-like"/>
</dbReference>
<dbReference type="PANTHER" id="PTHR30561">
    <property type="entry name" value="SMR FAMILY PROTON-DEPENDENT DRUG EFFLUX TRANSPORTER SUGE"/>
    <property type="match status" value="1"/>
</dbReference>
<keyword evidence="11 12" id="KW-0472">Membrane</keyword>
<dbReference type="EMBL" id="FWXH01000003">
    <property type="protein sequence ID" value="SMC20995.1"/>
    <property type="molecule type" value="Genomic_DNA"/>
</dbReference>
<evidence type="ECO:0000256" key="11">
    <source>
        <dbReference type="ARBA" id="ARBA00023136"/>
    </source>
</evidence>
<protein>
    <submittedName>
        <fullName evidence="14">EamA-like transporter family protein</fullName>
    </submittedName>
</protein>
<keyword evidence="8" id="KW-0448">Lipopolysaccharide biosynthesis</keyword>
<evidence type="ECO:0000256" key="6">
    <source>
        <dbReference type="ARBA" id="ARBA00022556"/>
    </source>
</evidence>
<keyword evidence="5" id="KW-0997">Cell inner membrane</keyword>
<dbReference type="GO" id="GO:0005886">
    <property type="term" value="C:plasma membrane"/>
    <property type="evidence" value="ECO:0007669"/>
    <property type="project" value="UniProtKB-SubCell"/>
</dbReference>
<sequence>MESLMISFEKNKKGIVLIIIAALFTVLGQYFWKLSHANNIELVIIGFLFYGIGAVGMIIAFKFGSFSVLHPMMSINYIFTILLAYFTLGESINLYKIIGLLFIMIGITCVGVGDE</sequence>
<keyword evidence="4" id="KW-0444">Lipid biosynthesis</keyword>
<name>A0A1W1XAE5_9CLOT</name>
<dbReference type="STRING" id="1121291.SAMN02745134_01169"/>
<evidence type="ECO:0000256" key="5">
    <source>
        <dbReference type="ARBA" id="ARBA00022519"/>
    </source>
</evidence>
<accession>A0A1W1XAE5</accession>
<dbReference type="AlphaFoldDB" id="A0A1W1XAE5"/>